<dbReference type="PANTHER" id="PTHR43394:SF27">
    <property type="entry name" value="ATP-DEPENDENT TRANSLOCASE ABCB1-LIKE"/>
    <property type="match status" value="1"/>
</dbReference>
<evidence type="ECO:0000256" key="6">
    <source>
        <dbReference type="ARBA" id="ARBA00022737"/>
    </source>
</evidence>
<evidence type="ECO:0000256" key="3">
    <source>
        <dbReference type="ARBA" id="ARBA00012191"/>
    </source>
</evidence>
<feature type="domain" description="ABC transporter" evidence="15">
    <location>
        <begin position="1064"/>
        <end position="1302"/>
    </location>
</feature>
<evidence type="ECO:0000256" key="14">
    <source>
        <dbReference type="SAM" id="Phobius"/>
    </source>
</evidence>
<dbReference type="EMBL" id="JH668605">
    <property type="protein sequence ID" value="KAG6459009.1"/>
    <property type="molecule type" value="Genomic_DNA"/>
</dbReference>
<dbReference type="CDD" id="cd03249">
    <property type="entry name" value="ABC_MTABC3_MDL1_MDL2"/>
    <property type="match status" value="2"/>
</dbReference>
<dbReference type="PROSITE" id="PS50929">
    <property type="entry name" value="ABC_TM1F"/>
    <property type="match status" value="2"/>
</dbReference>
<dbReference type="FunFam" id="1.20.1560.10:FF:000009">
    <property type="entry name" value="ABC transporter B family member 1"/>
    <property type="match status" value="1"/>
</dbReference>
<comment type="catalytic activity">
    <reaction evidence="13">
        <text>ATP + H2O + xenobioticSide 1 = ADP + phosphate + xenobioticSide 2.</text>
        <dbReference type="EC" id="7.6.2.2"/>
    </reaction>
</comment>
<feature type="domain" description="ABC transmembrane type-1" evidence="16">
    <location>
        <begin position="743"/>
        <end position="1029"/>
    </location>
</feature>
<dbReference type="GO" id="GO:0017085">
    <property type="term" value="P:response to insecticide"/>
    <property type="evidence" value="ECO:0007669"/>
    <property type="project" value="UniProtKB-ARBA"/>
</dbReference>
<dbReference type="GO" id="GO:0005743">
    <property type="term" value="C:mitochondrial inner membrane"/>
    <property type="evidence" value="ECO:0007669"/>
    <property type="project" value="TreeGrafter"/>
</dbReference>
<reference evidence="17" key="2">
    <citation type="submission" date="2020-12" db="EMBL/GenBank/DDBJ databases">
        <authorList>
            <person name="Kanost M."/>
        </authorList>
    </citation>
    <scope>NUCLEOTIDE SEQUENCE</scope>
</reference>
<keyword evidence="10 14" id="KW-1133">Transmembrane helix</keyword>
<comment type="subcellular location">
    <subcellularLocation>
        <location evidence="1">Membrane</location>
        <topology evidence="1">Multi-pass membrane protein</topology>
    </subcellularLocation>
</comment>
<organism evidence="17 18">
    <name type="scientific">Manduca sexta</name>
    <name type="common">Tobacco hawkmoth</name>
    <name type="synonym">Tobacco hornworm</name>
    <dbReference type="NCBI Taxonomy" id="7130"/>
    <lineage>
        <taxon>Eukaryota</taxon>
        <taxon>Metazoa</taxon>
        <taxon>Ecdysozoa</taxon>
        <taxon>Arthropoda</taxon>
        <taxon>Hexapoda</taxon>
        <taxon>Insecta</taxon>
        <taxon>Pterygota</taxon>
        <taxon>Neoptera</taxon>
        <taxon>Endopterygota</taxon>
        <taxon>Lepidoptera</taxon>
        <taxon>Glossata</taxon>
        <taxon>Ditrysia</taxon>
        <taxon>Bombycoidea</taxon>
        <taxon>Sphingidae</taxon>
        <taxon>Sphinginae</taxon>
        <taxon>Sphingini</taxon>
        <taxon>Manduca</taxon>
    </lineage>
</organism>
<evidence type="ECO:0000256" key="4">
    <source>
        <dbReference type="ARBA" id="ARBA00022448"/>
    </source>
</evidence>
<feature type="transmembrane region" description="Helical" evidence="14">
    <location>
        <begin position="106"/>
        <end position="130"/>
    </location>
</feature>
<sequence length="1305" mass="144102">MFQKRGMFIKHVERPEHIKMRDKIVSDSEERCDLMKTYKEQETKDSALDPKFGVLKNKYNITDLSNGDYKKNDSAKSDSAPDINNEEVPSISFFTLFRFATRKDKFFIFTALICSALAAVSTPLNTLLLAELLQNMVDYGISIVIGSPNNDAFLEAMWYFAIYNTILGVALVALSYLATVLMNLSAYNQVYRIRQEYLKAALNQDFEYFDVHQTGDIAAKINSDVVKLEDGIGEKLSTFIFYQCAFLSSVTMALIKGWKLALLCLISFPVTLSLVGVAGLIASRLSKKEAVASGKAGNIAEEVLSAIRTVYAFSGQQKEIERYGKHLIDARKINIKKGLFNGIAMGTLFFCIFCSYALSFWFGYRLMVDEPENYDVATMIAVFFGVMTGSANFGISSTLMEVFGSARGAGAQIFNLIDNVPTINPLLNRGVTPPSIDGNIELKNVVFQYPSRPDVPVLKGVSLTVKRGQSVALVGHSGCGKSTIIQLISRYYDVIDGSVTIDGNDVRELSIRWLRSQIGLVGQEPVLFNTTVKENIRYGRVDATDAEIEAVARQANAHQFIMKLPKGYDTLVGERGASISGGQKQRIAIARALIRNPRILLLDEATSALDTSSEAKVQKALDKAQEGRTTIVVAHRLSTIRNVDVIYVFKAGNVIESGNHEELMKMKGHYYDMVMMQTSPEGEEMQVSNTKLTREASVRSEKDEDDFTDFNMAKDDEDTAVATEVSFWRVVRLNKPEWKSVSVASFCAFMSGFAMPLFAVIFGDFIGILSDPDQDKVLAEVRRLSLIFVGIGVYSGIANFLMVFLYGIAGEHLTERLRRLMFDKLLRQEVAFYDDKNNSTGALCARLSGEAAAVQGATGQRIGSVLQAAGTFGFALILAMVYEWRVGLVSLAFVPLLMFILYREGRLAHFETFGTAKTMETSSKIAVEAVANVRTVASLGREQTFQQEYAVQLRPALVIASRSAHWRGLVFGLSRGLFNFIIAAAMFYGGNLIVYNGINYEDVFKSAQALLMGASSAAQAFAFAPNFHKGIKAAGRVIVLLNRESKITDPDTPAATNFKGTGEASLQEIQFRYPTRPMIQVLKSFDLEIERGKTIALVGASGCGKSTVIQLLQRYYDPDEGIVAQDGIPLPKLRLADVRQSIGFVQQEPVLFDRTIGENIAYGNNSGKPNMDEIIEAAKQANIHNFITSLPMGYDTNIGSKGTQLSGGQKQRVAIARALIRRPKMLLLDEATSALDTESEKVVQEALDAAKEGRTCVMIAHRLSTVRDADSICVLSDGQLAEKGRHQELMDLKGIYYNLNRRGYM</sequence>
<comment type="similarity">
    <text evidence="2">Belongs to the ABC transporter superfamily. ABCB family. Multidrug resistance exporter (TC 3.A.1.201) subfamily.</text>
</comment>
<dbReference type="InterPro" id="IPR003439">
    <property type="entry name" value="ABC_transporter-like_ATP-bd"/>
</dbReference>
<feature type="transmembrane region" description="Helical" evidence="14">
    <location>
        <begin position="886"/>
        <end position="902"/>
    </location>
</feature>
<keyword evidence="12" id="KW-0325">Glycoprotein</keyword>
<reference evidence="17" key="1">
    <citation type="journal article" date="2016" name="Insect Biochem. Mol. Biol.">
        <title>Multifaceted biological insights from a draft genome sequence of the tobacco hornworm moth, Manduca sexta.</title>
        <authorList>
            <person name="Kanost M.R."/>
            <person name="Arrese E.L."/>
            <person name="Cao X."/>
            <person name="Chen Y.R."/>
            <person name="Chellapilla S."/>
            <person name="Goldsmith M.R."/>
            <person name="Grosse-Wilde E."/>
            <person name="Heckel D.G."/>
            <person name="Herndon N."/>
            <person name="Jiang H."/>
            <person name="Papanicolaou A."/>
            <person name="Qu J."/>
            <person name="Soulages J.L."/>
            <person name="Vogel H."/>
            <person name="Walters J."/>
            <person name="Waterhouse R.M."/>
            <person name="Ahn S.J."/>
            <person name="Almeida F.C."/>
            <person name="An C."/>
            <person name="Aqrawi P."/>
            <person name="Bretschneider A."/>
            <person name="Bryant W.B."/>
            <person name="Bucks S."/>
            <person name="Chao H."/>
            <person name="Chevignon G."/>
            <person name="Christen J.M."/>
            <person name="Clarke D.F."/>
            <person name="Dittmer N.T."/>
            <person name="Ferguson L.C.F."/>
            <person name="Garavelou S."/>
            <person name="Gordon K.H.J."/>
            <person name="Gunaratna R.T."/>
            <person name="Han Y."/>
            <person name="Hauser F."/>
            <person name="He Y."/>
            <person name="Heidel-Fischer H."/>
            <person name="Hirsh A."/>
            <person name="Hu Y."/>
            <person name="Jiang H."/>
            <person name="Kalra D."/>
            <person name="Klinner C."/>
            <person name="Konig C."/>
            <person name="Kovar C."/>
            <person name="Kroll A.R."/>
            <person name="Kuwar S.S."/>
            <person name="Lee S.L."/>
            <person name="Lehman R."/>
            <person name="Li K."/>
            <person name="Li Z."/>
            <person name="Liang H."/>
            <person name="Lovelace S."/>
            <person name="Lu Z."/>
            <person name="Mansfield J.H."/>
            <person name="McCulloch K.J."/>
            <person name="Mathew T."/>
            <person name="Morton B."/>
            <person name="Muzny D.M."/>
            <person name="Neunemann D."/>
            <person name="Ongeri F."/>
            <person name="Pauchet Y."/>
            <person name="Pu L.L."/>
            <person name="Pyrousis I."/>
            <person name="Rao X.J."/>
            <person name="Redding A."/>
            <person name="Roesel C."/>
            <person name="Sanchez-Gracia A."/>
            <person name="Schaack S."/>
            <person name="Shukla A."/>
            <person name="Tetreau G."/>
            <person name="Wang Y."/>
            <person name="Xiong G.H."/>
            <person name="Traut W."/>
            <person name="Walsh T.K."/>
            <person name="Worley K.C."/>
            <person name="Wu D."/>
            <person name="Wu W."/>
            <person name="Wu Y.Q."/>
            <person name="Zhang X."/>
            <person name="Zou Z."/>
            <person name="Zucker H."/>
            <person name="Briscoe A.D."/>
            <person name="Burmester T."/>
            <person name="Clem R.J."/>
            <person name="Feyereisen R."/>
            <person name="Grimmelikhuijzen C.J.P."/>
            <person name="Hamodrakas S.J."/>
            <person name="Hansson B.S."/>
            <person name="Huguet E."/>
            <person name="Jermiin L.S."/>
            <person name="Lan Q."/>
            <person name="Lehman H.K."/>
            <person name="Lorenzen M."/>
            <person name="Merzendorfer H."/>
            <person name="Michalopoulos I."/>
            <person name="Morton D.B."/>
            <person name="Muthukrishnan S."/>
            <person name="Oakeshott J.G."/>
            <person name="Palmer W."/>
            <person name="Park Y."/>
            <person name="Passarelli A.L."/>
            <person name="Rozas J."/>
            <person name="Schwartz L.M."/>
            <person name="Smith W."/>
            <person name="Southgate A."/>
            <person name="Vilcinskas A."/>
            <person name="Vogt R."/>
            <person name="Wang P."/>
            <person name="Werren J."/>
            <person name="Yu X.Q."/>
            <person name="Zhou J.J."/>
            <person name="Brown S.J."/>
            <person name="Scherer S.E."/>
            <person name="Richards S."/>
            <person name="Blissard G.W."/>
        </authorList>
    </citation>
    <scope>NUCLEOTIDE SEQUENCE</scope>
</reference>
<feature type="transmembrane region" description="Helical" evidence="14">
    <location>
        <begin position="339"/>
        <end position="364"/>
    </location>
</feature>
<dbReference type="Proteomes" id="UP000791440">
    <property type="component" value="Unassembled WGS sequence"/>
</dbReference>
<evidence type="ECO:0000313" key="17">
    <source>
        <dbReference type="EMBL" id="KAG6459009.1"/>
    </source>
</evidence>
<keyword evidence="18" id="KW-1185">Reference proteome</keyword>
<keyword evidence="5 14" id="KW-0812">Transmembrane</keyword>
<dbReference type="InterPro" id="IPR017871">
    <property type="entry name" value="ABC_transporter-like_CS"/>
</dbReference>
<keyword evidence="4" id="KW-0813">Transport</keyword>
<dbReference type="GO" id="GO:0016887">
    <property type="term" value="F:ATP hydrolysis activity"/>
    <property type="evidence" value="ECO:0007669"/>
    <property type="project" value="InterPro"/>
</dbReference>
<dbReference type="PANTHER" id="PTHR43394">
    <property type="entry name" value="ATP-DEPENDENT PERMEASE MDL1, MITOCHONDRIAL"/>
    <property type="match status" value="1"/>
</dbReference>
<dbReference type="GO" id="GO:0005524">
    <property type="term" value="F:ATP binding"/>
    <property type="evidence" value="ECO:0007669"/>
    <property type="project" value="UniProtKB-KW"/>
</dbReference>
<dbReference type="InterPro" id="IPR039421">
    <property type="entry name" value="Type_1_exporter"/>
</dbReference>
<feature type="transmembrane region" description="Helical" evidence="14">
    <location>
        <begin position="977"/>
        <end position="998"/>
    </location>
</feature>
<feature type="domain" description="ABC transporter" evidence="15">
    <location>
        <begin position="440"/>
        <end position="676"/>
    </location>
</feature>
<evidence type="ECO:0000256" key="10">
    <source>
        <dbReference type="ARBA" id="ARBA00022989"/>
    </source>
</evidence>
<keyword evidence="7" id="KW-0547">Nucleotide-binding</keyword>
<evidence type="ECO:0000256" key="11">
    <source>
        <dbReference type="ARBA" id="ARBA00023136"/>
    </source>
</evidence>
<dbReference type="PROSITE" id="PS50893">
    <property type="entry name" value="ABC_TRANSPORTER_2"/>
    <property type="match status" value="2"/>
</dbReference>
<evidence type="ECO:0000259" key="16">
    <source>
        <dbReference type="PROSITE" id="PS50929"/>
    </source>
</evidence>
<comment type="caution">
    <text evidence="17">The sequence shown here is derived from an EMBL/GenBank/DDBJ whole genome shotgun (WGS) entry which is preliminary data.</text>
</comment>
<feature type="domain" description="ABC transmembrane type-1" evidence="16">
    <location>
        <begin position="109"/>
        <end position="405"/>
    </location>
</feature>
<dbReference type="GO" id="GO:0097254">
    <property type="term" value="P:renal tubular secretion"/>
    <property type="evidence" value="ECO:0007669"/>
    <property type="project" value="UniProtKB-ARBA"/>
</dbReference>
<dbReference type="FunFam" id="3.40.50.300:FF:000479">
    <property type="entry name" value="Multidrug resistance protein 1A"/>
    <property type="match status" value="1"/>
</dbReference>
<keyword evidence="6" id="KW-0677">Repeat</keyword>
<dbReference type="EC" id="7.6.2.2" evidence="3"/>
<evidence type="ECO:0000256" key="9">
    <source>
        <dbReference type="ARBA" id="ARBA00022967"/>
    </source>
</evidence>
<keyword evidence="8" id="KW-0067">ATP-binding</keyword>
<dbReference type="PROSITE" id="PS00211">
    <property type="entry name" value="ABC_TRANSPORTER_1"/>
    <property type="match status" value="2"/>
</dbReference>
<evidence type="ECO:0000256" key="5">
    <source>
        <dbReference type="ARBA" id="ARBA00022692"/>
    </source>
</evidence>
<evidence type="ECO:0000256" key="12">
    <source>
        <dbReference type="ARBA" id="ARBA00023180"/>
    </source>
</evidence>
<dbReference type="FunFam" id="3.40.50.300:FF:000205">
    <property type="entry name" value="ABC transporter B family member 4"/>
    <property type="match status" value="1"/>
</dbReference>
<evidence type="ECO:0000256" key="8">
    <source>
        <dbReference type="ARBA" id="ARBA00022840"/>
    </source>
</evidence>
<evidence type="ECO:0000256" key="7">
    <source>
        <dbReference type="ARBA" id="ARBA00022741"/>
    </source>
</evidence>
<dbReference type="GO" id="GO:0015421">
    <property type="term" value="F:ABC-type oligopeptide transporter activity"/>
    <property type="evidence" value="ECO:0007669"/>
    <property type="project" value="TreeGrafter"/>
</dbReference>
<dbReference type="SMART" id="SM00382">
    <property type="entry name" value="AAA"/>
    <property type="match status" value="2"/>
</dbReference>
<evidence type="ECO:0000256" key="2">
    <source>
        <dbReference type="ARBA" id="ARBA00007577"/>
    </source>
</evidence>
<gene>
    <name evidence="17" type="ORF">O3G_MSEX011164</name>
</gene>
<feature type="transmembrane region" description="Helical" evidence="14">
    <location>
        <begin position="862"/>
        <end position="880"/>
    </location>
</feature>
<feature type="transmembrane region" description="Helical" evidence="14">
    <location>
        <begin position="260"/>
        <end position="282"/>
    </location>
</feature>
<dbReference type="CDD" id="cd18578">
    <property type="entry name" value="ABC_6TM_Pgp_ABCB1_D2_like"/>
    <property type="match status" value="1"/>
</dbReference>
<feature type="transmembrane region" description="Helical" evidence="14">
    <location>
        <begin position="741"/>
        <end position="766"/>
    </location>
</feature>
<evidence type="ECO:0000313" key="18">
    <source>
        <dbReference type="Proteomes" id="UP000791440"/>
    </source>
</evidence>
<feature type="transmembrane region" description="Helical" evidence="14">
    <location>
        <begin position="376"/>
        <end position="395"/>
    </location>
</feature>
<dbReference type="CDD" id="cd18577">
    <property type="entry name" value="ABC_6TM_Pgp_ABCB1_D1_like"/>
    <property type="match status" value="1"/>
</dbReference>
<feature type="transmembrane region" description="Helical" evidence="14">
    <location>
        <begin position="236"/>
        <end position="254"/>
    </location>
</feature>
<proteinExistence type="inferred from homology"/>
<feature type="transmembrane region" description="Helical" evidence="14">
    <location>
        <begin position="157"/>
        <end position="184"/>
    </location>
</feature>
<protein>
    <recommendedName>
        <fullName evidence="3">ABC-type xenobiotic transporter</fullName>
        <ecNumber evidence="3">7.6.2.2</ecNumber>
    </recommendedName>
</protein>
<keyword evidence="11 14" id="KW-0472">Membrane</keyword>
<dbReference type="Pfam" id="PF00005">
    <property type="entry name" value="ABC_tran"/>
    <property type="match status" value="2"/>
</dbReference>
<evidence type="ECO:0000256" key="1">
    <source>
        <dbReference type="ARBA" id="ARBA00004141"/>
    </source>
</evidence>
<dbReference type="GO" id="GO:0090374">
    <property type="term" value="P:oligopeptide export from mitochondrion"/>
    <property type="evidence" value="ECO:0007669"/>
    <property type="project" value="TreeGrafter"/>
</dbReference>
<evidence type="ECO:0000259" key="15">
    <source>
        <dbReference type="PROSITE" id="PS50893"/>
    </source>
</evidence>
<evidence type="ECO:0000256" key="13">
    <source>
        <dbReference type="ARBA" id="ARBA00034018"/>
    </source>
</evidence>
<dbReference type="Pfam" id="PF00664">
    <property type="entry name" value="ABC_membrane"/>
    <property type="match status" value="2"/>
</dbReference>
<keyword evidence="9" id="KW-1278">Translocase</keyword>
<dbReference type="GO" id="GO:0008559">
    <property type="term" value="F:ABC-type xenobiotic transporter activity"/>
    <property type="evidence" value="ECO:0007669"/>
    <property type="project" value="UniProtKB-EC"/>
</dbReference>
<name>A0A921ZKY0_MANSE</name>
<dbReference type="InterPro" id="IPR011527">
    <property type="entry name" value="ABC1_TM_dom"/>
</dbReference>
<feature type="transmembrane region" description="Helical" evidence="14">
    <location>
        <begin position="786"/>
        <end position="809"/>
    </location>
</feature>
<accession>A0A921ZKY0</accession>
<dbReference type="InterPro" id="IPR003593">
    <property type="entry name" value="AAA+_ATPase"/>
</dbReference>